<organism evidence="1">
    <name type="scientific">marine sediment metagenome</name>
    <dbReference type="NCBI Taxonomy" id="412755"/>
    <lineage>
        <taxon>unclassified sequences</taxon>
        <taxon>metagenomes</taxon>
        <taxon>ecological metagenomes</taxon>
    </lineage>
</organism>
<sequence length="305" mass="33618">MVYDGSAEADIRGIDIDKLAKGFGEEAHVFKKFAAVSKTKAREIRWYRKGLTLATAENALDTPTTQGVTTSRIANTSFKARPFVVEQKWERQTSHIKKFFVESPLISMEDIKDNDVDVLAGNVRDLVESVVAKVDREIYDVLTEATTTGVPNPTNVNSTTAVAKWNVTATADPVTDLLNAKMEIRQSGYNPEGGICLMNSIEHKHLLIFLINIKGSSIPDFATARIKDGVVMGLLGLQIVVSENATTDWVVTFVPKRAISYKDFMPLTSVVIDEPGIGKKIRIWEEGKALLTDPRAVHILDTVTV</sequence>
<dbReference type="InterPro" id="IPR053738">
    <property type="entry name" value="Lambda_capsid_assembly"/>
</dbReference>
<accession>A0A0F9N1L3</accession>
<reference evidence="1" key="1">
    <citation type="journal article" date="2015" name="Nature">
        <title>Complex archaea that bridge the gap between prokaryotes and eukaryotes.</title>
        <authorList>
            <person name="Spang A."/>
            <person name="Saw J.H."/>
            <person name="Jorgensen S.L."/>
            <person name="Zaremba-Niedzwiedzka K."/>
            <person name="Martijn J."/>
            <person name="Lind A.E."/>
            <person name="van Eijk R."/>
            <person name="Schleper C."/>
            <person name="Guy L."/>
            <person name="Ettema T.J."/>
        </authorList>
    </citation>
    <scope>NUCLEOTIDE SEQUENCE</scope>
</reference>
<name>A0A0F9N1L3_9ZZZZ</name>
<proteinExistence type="predicted"/>
<evidence type="ECO:0000313" key="1">
    <source>
        <dbReference type="EMBL" id="KKN05647.1"/>
    </source>
</evidence>
<dbReference type="Pfam" id="PF25209">
    <property type="entry name" value="Phage_capsid_4"/>
    <property type="match status" value="1"/>
</dbReference>
<dbReference type="Gene3D" id="3.90.1690.10">
    <property type="entry name" value="phage-related protein like domain"/>
    <property type="match status" value="1"/>
</dbReference>
<protein>
    <recommendedName>
        <fullName evidence="2">Capsid protein</fullName>
    </recommendedName>
</protein>
<comment type="caution">
    <text evidence="1">The sequence shown here is derived from an EMBL/GenBank/DDBJ whole genome shotgun (WGS) entry which is preliminary data.</text>
</comment>
<dbReference type="EMBL" id="LAZR01004778">
    <property type="protein sequence ID" value="KKN05647.1"/>
    <property type="molecule type" value="Genomic_DNA"/>
</dbReference>
<gene>
    <name evidence="1" type="ORF">LCGC14_1085270</name>
</gene>
<dbReference type="AlphaFoldDB" id="A0A0F9N1L3"/>
<evidence type="ECO:0008006" key="2">
    <source>
        <dbReference type="Google" id="ProtNLM"/>
    </source>
</evidence>